<name>A0ABT2PVU9_9MOLU</name>
<sequence length="279" mass="33289">MKRVIHQINEENHYFTCIIDNKEEAYYLTKAQARKFFDYLDQGYIVDFELYNKRKIIDRRYAWQVAYFTSIERPGYRVNKMLYDLTNIRQQMKNILSGFGYLLFLDLEMTMPPYYKGPFEAEVIQAGYLLRSPHGEVIKSGSMYIKPTKYKKISPRTEKFLKLDPTYYDFAVDYHIFYDHLRDIMEMYDPKIIVWGKNDMLALKASYVINEVEPLIHPSAFVNLLQIHKTYYNLSDDLGLFKAYEIYYKETYHQTHDALDDANVTLLVYEALLKEMKGA</sequence>
<dbReference type="SUPFAM" id="SSF53098">
    <property type="entry name" value="Ribonuclease H-like"/>
    <property type="match status" value="1"/>
</dbReference>
<proteinExistence type="predicted"/>
<comment type="caution">
    <text evidence="2">The sequence shown here is derived from an EMBL/GenBank/DDBJ whole genome shotgun (WGS) entry which is preliminary data.</text>
</comment>
<dbReference type="InterPro" id="IPR036397">
    <property type="entry name" value="RNaseH_sf"/>
</dbReference>
<dbReference type="Proteomes" id="UP001209076">
    <property type="component" value="Unassembled WGS sequence"/>
</dbReference>
<evidence type="ECO:0000313" key="3">
    <source>
        <dbReference type="Proteomes" id="UP001209076"/>
    </source>
</evidence>
<dbReference type="InterPro" id="IPR012337">
    <property type="entry name" value="RNaseH-like_sf"/>
</dbReference>
<accession>A0ABT2PVU9</accession>
<dbReference type="InterPro" id="IPR013520">
    <property type="entry name" value="Ribonucl_H"/>
</dbReference>
<dbReference type="SMART" id="SM00479">
    <property type="entry name" value="EXOIII"/>
    <property type="match status" value="1"/>
</dbReference>
<evidence type="ECO:0000259" key="1">
    <source>
        <dbReference type="SMART" id="SM00479"/>
    </source>
</evidence>
<dbReference type="Gene3D" id="3.30.420.10">
    <property type="entry name" value="Ribonuclease H-like superfamily/Ribonuclease H"/>
    <property type="match status" value="1"/>
</dbReference>
<organism evidence="2 3">
    <name type="scientific">Paracholeplasma vituli</name>
    <dbReference type="NCBI Taxonomy" id="69473"/>
    <lineage>
        <taxon>Bacteria</taxon>
        <taxon>Bacillati</taxon>
        <taxon>Mycoplasmatota</taxon>
        <taxon>Mollicutes</taxon>
        <taxon>Acholeplasmatales</taxon>
        <taxon>Acholeplasmataceae</taxon>
        <taxon>Paracholeplasma</taxon>
    </lineage>
</organism>
<protein>
    <recommendedName>
        <fullName evidence="1">Exonuclease domain-containing protein</fullName>
    </recommendedName>
</protein>
<dbReference type="EMBL" id="JAOEGN010000003">
    <property type="protein sequence ID" value="MCU0104536.1"/>
    <property type="molecule type" value="Genomic_DNA"/>
</dbReference>
<feature type="domain" description="Exonuclease" evidence="1">
    <location>
        <begin position="101"/>
        <end position="278"/>
    </location>
</feature>
<gene>
    <name evidence="2" type="ORF">N7603_02580</name>
</gene>
<dbReference type="RefSeq" id="WP_262095773.1">
    <property type="nucleotide sequence ID" value="NZ_JAOEGN010000003.1"/>
</dbReference>
<keyword evidence="3" id="KW-1185">Reference proteome</keyword>
<evidence type="ECO:0000313" key="2">
    <source>
        <dbReference type="EMBL" id="MCU0104536.1"/>
    </source>
</evidence>
<reference evidence="3" key="1">
    <citation type="submission" date="2023-07" db="EMBL/GenBank/DDBJ databases">
        <title>Novel Mycoplasma species identified in domestic and wild animals.</title>
        <authorList>
            <person name="Volokhov D.V."/>
            <person name="Furtak V.A."/>
            <person name="Zagorodnyaya T.A."/>
        </authorList>
    </citation>
    <scope>NUCLEOTIDE SEQUENCE [LARGE SCALE GENOMIC DNA]</scope>
    <source>
        <strain evidence="3">92-19</strain>
    </source>
</reference>